<evidence type="ECO:0000256" key="3">
    <source>
        <dbReference type="ARBA" id="ARBA00022989"/>
    </source>
</evidence>
<keyword evidence="2 8" id="KW-0812">Transmembrane</keyword>
<dbReference type="CDD" id="cd00637">
    <property type="entry name" value="7tm_classA_rhodopsin-like"/>
    <property type="match status" value="1"/>
</dbReference>
<accession>A0A6V7UN96</accession>
<keyword evidence="6" id="KW-0675">Receptor</keyword>
<dbReference type="InterPro" id="IPR017452">
    <property type="entry name" value="GPCR_Rhodpsn_7TM"/>
</dbReference>
<dbReference type="Gene3D" id="1.20.1070.10">
    <property type="entry name" value="Rhodopsin 7-helix transmembrane proteins"/>
    <property type="match status" value="1"/>
</dbReference>
<protein>
    <recommendedName>
        <fullName evidence="9">G-protein coupled receptors family 1 profile domain-containing protein</fullName>
    </recommendedName>
</protein>
<evidence type="ECO:0000256" key="2">
    <source>
        <dbReference type="ARBA" id="ARBA00022692"/>
    </source>
</evidence>
<evidence type="ECO:0000256" key="4">
    <source>
        <dbReference type="ARBA" id="ARBA00023040"/>
    </source>
</evidence>
<dbReference type="Pfam" id="PF00001">
    <property type="entry name" value="7tm_1"/>
    <property type="match status" value="1"/>
</dbReference>
<organism evidence="10 11">
    <name type="scientific">Meloidogyne enterolobii</name>
    <name type="common">Root-knot nematode worm</name>
    <name type="synonym">Meloidogyne mayaguensis</name>
    <dbReference type="NCBI Taxonomy" id="390850"/>
    <lineage>
        <taxon>Eukaryota</taxon>
        <taxon>Metazoa</taxon>
        <taxon>Ecdysozoa</taxon>
        <taxon>Nematoda</taxon>
        <taxon>Chromadorea</taxon>
        <taxon>Rhabditida</taxon>
        <taxon>Tylenchina</taxon>
        <taxon>Tylenchomorpha</taxon>
        <taxon>Tylenchoidea</taxon>
        <taxon>Meloidogynidae</taxon>
        <taxon>Meloidogyninae</taxon>
        <taxon>Meloidogyne</taxon>
    </lineage>
</organism>
<evidence type="ECO:0000256" key="6">
    <source>
        <dbReference type="ARBA" id="ARBA00023170"/>
    </source>
</evidence>
<evidence type="ECO:0000313" key="10">
    <source>
        <dbReference type="EMBL" id="CAD2161120.1"/>
    </source>
</evidence>
<evidence type="ECO:0000256" key="1">
    <source>
        <dbReference type="ARBA" id="ARBA00004141"/>
    </source>
</evidence>
<keyword evidence="7" id="KW-0807">Transducer</keyword>
<evidence type="ECO:0000313" key="11">
    <source>
        <dbReference type="Proteomes" id="UP000580250"/>
    </source>
</evidence>
<feature type="transmembrane region" description="Helical" evidence="8">
    <location>
        <begin position="125"/>
        <end position="146"/>
    </location>
</feature>
<dbReference type="PANTHER" id="PTHR24243:SF233">
    <property type="entry name" value="THYROTROPIN-RELEASING HORMONE RECEPTOR"/>
    <property type="match status" value="1"/>
</dbReference>
<feature type="domain" description="G-protein coupled receptors family 1 profile" evidence="9">
    <location>
        <begin position="28"/>
        <end position="282"/>
    </location>
</feature>
<dbReference type="EMBL" id="CAJEWN010000083">
    <property type="protein sequence ID" value="CAD2161120.1"/>
    <property type="molecule type" value="Genomic_DNA"/>
</dbReference>
<dbReference type="GO" id="GO:0004930">
    <property type="term" value="F:G protein-coupled receptor activity"/>
    <property type="evidence" value="ECO:0007669"/>
    <property type="project" value="UniProtKB-KW"/>
</dbReference>
<name>A0A6V7UN96_MELEN</name>
<evidence type="ECO:0000259" key="9">
    <source>
        <dbReference type="PROSITE" id="PS50262"/>
    </source>
</evidence>
<reference evidence="10 11" key="1">
    <citation type="submission" date="2020-08" db="EMBL/GenBank/DDBJ databases">
        <authorList>
            <person name="Koutsovoulos G."/>
            <person name="Danchin GJ E."/>
        </authorList>
    </citation>
    <scope>NUCLEOTIDE SEQUENCE [LARGE SCALE GENOMIC DNA]</scope>
</reference>
<dbReference type="Proteomes" id="UP000580250">
    <property type="component" value="Unassembled WGS sequence"/>
</dbReference>
<comment type="subcellular location">
    <subcellularLocation>
        <location evidence="1">Membrane</location>
        <topology evidence="1">Multi-pass membrane protein</topology>
    </subcellularLocation>
</comment>
<evidence type="ECO:0000256" key="5">
    <source>
        <dbReference type="ARBA" id="ARBA00023136"/>
    </source>
</evidence>
<dbReference type="InterPro" id="IPR000276">
    <property type="entry name" value="GPCR_Rhodpsn"/>
</dbReference>
<evidence type="ECO:0000256" key="7">
    <source>
        <dbReference type="ARBA" id="ARBA00023224"/>
    </source>
</evidence>
<feature type="transmembrane region" description="Helical" evidence="8">
    <location>
        <begin position="48"/>
        <end position="70"/>
    </location>
</feature>
<sequence>MLQINSQFLLLHFNFILPIIIAIIGIFGNLLVLLTILRSTSLRKNTLFNYLIVLLGSNSLLLTSVVIGRFPQIRNIGYFVCFVKDYSWNFPIYVSNLTVTFVAIEQFLVIFWPERMLKFSRSTRLIPILLILLFSLIINFNLFFVLEYKNNNNKNNLTTKISTNKCIYNNHLPFAKPFFLLPRIILTFLIPLIVVLSCNFAIIMKMRKLNISGVNEAKSTKKENGNKILFILIPFFYVLLNLPYNLNLALINFWNENFGSLTINLIVLWIFFLNYAIDFVIYPLASLHFRNSFYRIWIQPILSKKPSRIVSAISEESVNTKI</sequence>
<feature type="transmembrane region" description="Helical" evidence="8">
    <location>
        <begin position="15"/>
        <end position="36"/>
    </location>
</feature>
<keyword evidence="4" id="KW-0297">G-protein coupled receptor</keyword>
<dbReference type="PRINTS" id="PR00237">
    <property type="entry name" value="GPCRRHODOPSN"/>
</dbReference>
<dbReference type="PROSITE" id="PS50262">
    <property type="entry name" value="G_PROTEIN_RECEP_F1_2"/>
    <property type="match status" value="1"/>
</dbReference>
<feature type="transmembrane region" description="Helical" evidence="8">
    <location>
        <begin position="90"/>
        <end position="113"/>
    </location>
</feature>
<evidence type="ECO:0000256" key="8">
    <source>
        <dbReference type="SAM" id="Phobius"/>
    </source>
</evidence>
<feature type="transmembrane region" description="Helical" evidence="8">
    <location>
        <begin position="180"/>
        <end position="202"/>
    </location>
</feature>
<proteinExistence type="predicted"/>
<comment type="caution">
    <text evidence="10">The sequence shown here is derived from an EMBL/GenBank/DDBJ whole genome shotgun (WGS) entry which is preliminary data.</text>
</comment>
<feature type="transmembrane region" description="Helical" evidence="8">
    <location>
        <begin position="228"/>
        <end position="246"/>
    </location>
</feature>
<dbReference type="GO" id="GO:0005886">
    <property type="term" value="C:plasma membrane"/>
    <property type="evidence" value="ECO:0007669"/>
    <property type="project" value="TreeGrafter"/>
</dbReference>
<keyword evidence="3 8" id="KW-1133">Transmembrane helix</keyword>
<feature type="transmembrane region" description="Helical" evidence="8">
    <location>
        <begin position="266"/>
        <end position="285"/>
    </location>
</feature>
<dbReference type="PANTHER" id="PTHR24243">
    <property type="entry name" value="G-PROTEIN COUPLED RECEPTOR"/>
    <property type="match status" value="1"/>
</dbReference>
<gene>
    <name evidence="10" type="ORF">MENT_LOCUS14647</name>
</gene>
<keyword evidence="5 8" id="KW-0472">Membrane</keyword>
<dbReference type="SUPFAM" id="SSF81321">
    <property type="entry name" value="Family A G protein-coupled receptor-like"/>
    <property type="match status" value="1"/>
</dbReference>
<dbReference type="AlphaFoldDB" id="A0A6V7UN96"/>